<dbReference type="PATRIC" id="fig|1288963.3.peg.3862"/>
<dbReference type="Gene3D" id="3.90.25.10">
    <property type="entry name" value="UDP-galactose 4-epimerase, domain 1"/>
    <property type="match status" value="1"/>
</dbReference>
<dbReference type="PANTHER" id="PTHR43725:SF47">
    <property type="entry name" value="UDP-GLUCOSE 4-EPIMERASE"/>
    <property type="match status" value="1"/>
</dbReference>
<dbReference type="InterPro" id="IPR036291">
    <property type="entry name" value="NAD(P)-bd_dom_sf"/>
</dbReference>
<evidence type="ECO:0000256" key="4">
    <source>
        <dbReference type="ARBA" id="ARBA00007637"/>
    </source>
</evidence>
<reference evidence="12 13" key="1">
    <citation type="submission" date="2013-02" db="EMBL/GenBank/DDBJ databases">
        <title>A novel strain isolated from Lonar lake, Maharashtra, India.</title>
        <authorList>
            <person name="Singh A."/>
        </authorList>
    </citation>
    <scope>NUCLEOTIDE SEQUENCE [LARGE SCALE GENOMIC DNA]</scope>
    <source>
        <strain evidence="12 13">AK24</strain>
    </source>
</reference>
<evidence type="ECO:0000259" key="11">
    <source>
        <dbReference type="Pfam" id="PF16363"/>
    </source>
</evidence>
<sequence length="380" mass="41699">MVHPLSRGKDRDSFEKEKLTPPSSLLLSQTDTHTSSNSLYLKMEKILITGGAGYIGSHTAVTLVEAGYLPIIVDDFSNSDKSVLNGLKTILNQEVPYYEGDCNDRALMKRLFTEHSLKGVIHFAANKAVGESTAVPLKYYRNNVGSLVVLLETMAEFGVTDLVFSSSCTVYGQPDELPVKETTPRKDAESPYGNTKKICEDILVDVTKSAAGTRIISLRYFNPIGAHPSALIGELPLGVPANLIPFVTQTGVGIREKLTVFGNDYDTPDGTCVRDYIHVLDLADAHLKALEYLTDKPGSFYDLFNVGTGNGNTVLEVIQAFEKVSGKALNYQIGPRRPGDVEKVWADTSKISEKLGWTPKHSLEDALRDSWNWQLALAKK</sequence>
<keyword evidence="9" id="KW-0119">Carbohydrate metabolism</keyword>
<dbReference type="Proteomes" id="UP000013909">
    <property type="component" value="Unassembled WGS sequence"/>
</dbReference>
<dbReference type="AlphaFoldDB" id="R7ZNP8"/>
<keyword evidence="13" id="KW-1185">Reference proteome</keyword>
<dbReference type="EC" id="5.1.3.2" evidence="5 9"/>
<dbReference type="PRINTS" id="PR01713">
    <property type="entry name" value="NUCEPIMERASE"/>
</dbReference>
<evidence type="ECO:0000256" key="9">
    <source>
        <dbReference type="RuleBase" id="RU366046"/>
    </source>
</evidence>
<dbReference type="Pfam" id="PF16363">
    <property type="entry name" value="GDP_Man_Dehyd"/>
    <property type="match status" value="1"/>
</dbReference>
<evidence type="ECO:0000256" key="1">
    <source>
        <dbReference type="ARBA" id="ARBA00000083"/>
    </source>
</evidence>
<dbReference type="GO" id="GO:0006012">
    <property type="term" value="P:galactose metabolic process"/>
    <property type="evidence" value="ECO:0007669"/>
    <property type="project" value="UniProtKB-UniPathway"/>
</dbReference>
<evidence type="ECO:0000256" key="3">
    <source>
        <dbReference type="ARBA" id="ARBA00004947"/>
    </source>
</evidence>
<keyword evidence="8 9" id="KW-0413">Isomerase</keyword>
<dbReference type="CDD" id="cd05247">
    <property type="entry name" value="UDP_G4E_1_SDR_e"/>
    <property type="match status" value="1"/>
</dbReference>
<dbReference type="NCBIfam" id="TIGR01179">
    <property type="entry name" value="galE"/>
    <property type="match status" value="1"/>
</dbReference>
<keyword evidence="7 9" id="KW-0520">NAD</keyword>
<dbReference type="PANTHER" id="PTHR43725">
    <property type="entry name" value="UDP-GLUCOSE 4-EPIMERASE"/>
    <property type="match status" value="1"/>
</dbReference>
<dbReference type="UniPathway" id="UPA00214"/>
<proteinExistence type="inferred from homology"/>
<protein>
    <recommendedName>
        <fullName evidence="6 9">UDP-glucose 4-epimerase</fullName>
        <ecNumber evidence="5 9">5.1.3.2</ecNumber>
    </recommendedName>
</protein>
<comment type="similarity">
    <text evidence="4 9">Belongs to the NAD(P)-dependent epimerase/dehydratase family.</text>
</comment>
<feature type="region of interest" description="Disordered" evidence="10">
    <location>
        <begin position="1"/>
        <end position="30"/>
    </location>
</feature>
<dbReference type="STRING" id="1232681.ADIS_3869"/>
<evidence type="ECO:0000256" key="7">
    <source>
        <dbReference type="ARBA" id="ARBA00023027"/>
    </source>
</evidence>
<organism evidence="12 13">
    <name type="scientific">Lunatimonas lonarensis</name>
    <dbReference type="NCBI Taxonomy" id="1232681"/>
    <lineage>
        <taxon>Bacteria</taxon>
        <taxon>Pseudomonadati</taxon>
        <taxon>Bacteroidota</taxon>
        <taxon>Cytophagia</taxon>
        <taxon>Cytophagales</taxon>
        <taxon>Cyclobacteriaceae</taxon>
    </lineage>
</organism>
<dbReference type="EMBL" id="AQHR01000101">
    <property type="protein sequence ID" value="EON75649.1"/>
    <property type="molecule type" value="Genomic_DNA"/>
</dbReference>
<dbReference type="GO" id="GO:0005829">
    <property type="term" value="C:cytosol"/>
    <property type="evidence" value="ECO:0007669"/>
    <property type="project" value="TreeGrafter"/>
</dbReference>
<comment type="subunit">
    <text evidence="9">Homodimer.</text>
</comment>
<dbReference type="InterPro" id="IPR005886">
    <property type="entry name" value="UDP_G4E"/>
</dbReference>
<dbReference type="SUPFAM" id="SSF51735">
    <property type="entry name" value="NAD(P)-binding Rossmann-fold domains"/>
    <property type="match status" value="1"/>
</dbReference>
<evidence type="ECO:0000256" key="10">
    <source>
        <dbReference type="SAM" id="MobiDB-lite"/>
    </source>
</evidence>
<dbReference type="Gene3D" id="3.40.50.720">
    <property type="entry name" value="NAD(P)-binding Rossmann-like Domain"/>
    <property type="match status" value="1"/>
</dbReference>
<dbReference type="InterPro" id="IPR016040">
    <property type="entry name" value="NAD(P)-bd_dom"/>
</dbReference>
<evidence type="ECO:0000256" key="5">
    <source>
        <dbReference type="ARBA" id="ARBA00013189"/>
    </source>
</evidence>
<evidence type="ECO:0000256" key="2">
    <source>
        <dbReference type="ARBA" id="ARBA00001911"/>
    </source>
</evidence>
<name>R7ZNP8_9BACT</name>
<feature type="compositionally biased region" description="Basic and acidic residues" evidence="10">
    <location>
        <begin position="7"/>
        <end position="19"/>
    </location>
</feature>
<gene>
    <name evidence="12" type="ORF">ADIS_3869</name>
</gene>
<accession>R7ZNP8</accession>
<comment type="pathway">
    <text evidence="3 9">Carbohydrate metabolism; galactose metabolism.</text>
</comment>
<comment type="catalytic activity">
    <reaction evidence="1 9">
        <text>UDP-alpha-D-glucose = UDP-alpha-D-galactose</text>
        <dbReference type="Rhea" id="RHEA:22168"/>
        <dbReference type="ChEBI" id="CHEBI:58885"/>
        <dbReference type="ChEBI" id="CHEBI:66914"/>
        <dbReference type="EC" id="5.1.3.2"/>
    </reaction>
</comment>
<evidence type="ECO:0000313" key="12">
    <source>
        <dbReference type="EMBL" id="EON75649.1"/>
    </source>
</evidence>
<evidence type="ECO:0000313" key="13">
    <source>
        <dbReference type="Proteomes" id="UP000013909"/>
    </source>
</evidence>
<dbReference type="GO" id="GO:0003978">
    <property type="term" value="F:UDP-glucose 4-epimerase activity"/>
    <property type="evidence" value="ECO:0007669"/>
    <property type="project" value="UniProtKB-UniRule"/>
</dbReference>
<evidence type="ECO:0000256" key="8">
    <source>
        <dbReference type="ARBA" id="ARBA00023235"/>
    </source>
</evidence>
<feature type="domain" description="NAD(P)-binding" evidence="11">
    <location>
        <begin position="47"/>
        <end position="369"/>
    </location>
</feature>
<evidence type="ECO:0000256" key="6">
    <source>
        <dbReference type="ARBA" id="ARBA00018569"/>
    </source>
</evidence>
<comment type="cofactor">
    <cofactor evidence="2 9">
        <name>NAD(+)</name>
        <dbReference type="ChEBI" id="CHEBI:57540"/>
    </cofactor>
</comment>
<comment type="caution">
    <text evidence="12">The sequence shown here is derived from an EMBL/GenBank/DDBJ whole genome shotgun (WGS) entry which is preliminary data.</text>
</comment>